<protein>
    <submittedName>
        <fullName evidence="3">Alpha/beta hydrolase</fullName>
    </submittedName>
</protein>
<dbReference type="GO" id="GO:0016787">
    <property type="term" value="F:hydrolase activity"/>
    <property type="evidence" value="ECO:0007669"/>
    <property type="project" value="UniProtKB-KW"/>
</dbReference>
<dbReference type="GO" id="GO:0016020">
    <property type="term" value="C:membrane"/>
    <property type="evidence" value="ECO:0007669"/>
    <property type="project" value="TreeGrafter"/>
</dbReference>
<evidence type="ECO:0000313" key="4">
    <source>
        <dbReference type="Proteomes" id="UP000323876"/>
    </source>
</evidence>
<dbReference type="AlphaFoldDB" id="A0A5N0ECH4"/>
<dbReference type="InterPro" id="IPR050266">
    <property type="entry name" value="AB_hydrolase_sf"/>
</dbReference>
<evidence type="ECO:0000313" key="3">
    <source>
        <dbReference type="EMBL" id="KAA8887132.1"/>
    </source>
</evidence>
<reference evidence="3 4" key="1">
    <citation type="submission" date="2019-09" db="EMBL/GenBank/DDBJ databases">
        <authorList>
            <person name="Wang X."/>
        </authorList>
    </citation>
    <scope>NUCLEOTIDE SEQUENCE [LARGE SCALE GENOMIC DNA]</scope>
    <source>
        <strain evidence="3 4">CICC 11023</strain>
    </source>
</reference>
<accession>A0A5N0ECH4</accession>
<organism evidence="3 4">
    <name type="scientific">Nocardia colli</name>
    <dbReference type="NCBI Taxonomy" id="2545717"/>
    <lineage>
        <taxon>Bacteria</taxon>
        <taxon>Bacillati</taxon>
        <taxon>Actinomycetota</taxon>
        <taxon>Actinomycetes</taxon>
        <taxon>Mycobacteriales</taxon>
        <taxon>Nocardiaceae</taxon>
        <taxon>Nocardia</taxon>
    </lineage>
</organism>
<comment type="caution">
    <text evidence="3">The sequence shown here is derived from an EMBL/GenBank/DDBJ whole genome shotgun (WGS) entry which is preliminary data.</text>
</comment>
<name>A0A5N0ECH4_9NOCA</name>
<dbReference type="Proteomes" id="UP000323876">
    <property type="component" value="Unassembled WGS sequence"/>
</dbReference>
<sequence length="238" mass="24871">MTLPIVLVHGIRLSGACWPAVAEHVAAERPVATVDLPGHGTRRGERFTLAAAVDAVHEGIDRAGGRAVLVGHSLGGFVSTAAAAADPERVAGLVVAGASCPPSRGLATPFTLLHKGLSGRADGGERISGRIFEKVLPTRVAHDIGRGGIATEVIPDVVAALRDFDLTADLGKYPGPVWLVNGARDHFRLGERRSLNACTQGRLLVIPRAGHYFPLAQPRTFARLILDVAAACQTRSAA</sequence>
<feature type="domain" description="AB hydrolase-1" evidence="2">
    <location>
        <begin position="5"/>
        <end position="223"/>
    </location>
</feature>
<dbReference type="EMBL" id="VXLC01000008">
    <property type="protein sequence ID" value="KAA8887132.1"/>
    <property type="molecule type" value="Genomic_DNA"/>
</dbReference>
<dbReference type="PANTHER" id="PTHR43798:SF31">
    <property type="entry name" value="AB HYDROLASE SUPERFAMILY PROTEIN YCLE"/>
    <property type="match status" value="1"/>
</dbReference>
<dbReference type="PANTHER" id="PTHR43798">
    <property type="entry name" value="MONOACYLGLYCEROL LIPASE"/>
    <property type="match status" value="1"/>
</dbReference>
<evidence type="ECO:0000256" key="1">
    <source>
        <dbReference type="ARBA" id="ARBA00022801"/>
    </source>
</evidence>
<dbReference type="Gene3D" id="3.40.50.1820">
    <property type="entry name" value="alpha/beta hydrolase"/>
    <property type="match status" value="1"/>
</dbReference>
<gene>
    <name evidence="3" type="ORF">F3087_19690</name>
</gene>
<evidence type="ECO:0000259" key="2">
    <source>
        <dbReference type="Pfam" id="PF12697"/>
    </source>
</evidence>
<keyword evidence="1 3" id="KW-0378">Hydrolase</keyword>
<dbReference type="Pfam" id="PF12697">
    <property type="entry name" value="Abhydrolase_6"/>
    <property type="match status" value="1"/>
</dbReference>
<dbReference type="InterPro" id="IPR000073">
    <property type="entry name" value="AB_hydrolase_1"/>
</dbReference>
<dbReference type="InterPro" id="IPR029058">
    <property type="entry name" value="AB_hydrolase_fold"/>
</dbReference>
<keyword evidence="4" id="KW-1185">Reference proteome</keyword>
<dbReference type="SUPFAM" id="SSF53474">
    <property type="entry name" value="alpha/beta-Hydrolases"/>
    <property type="match status" value="1"/>
</dbReference>
<dbReference type="OrthoDB" id="5495375at2"/>
<proteinExistence type="predicted"/>
<dbReference type="RefSeq" id="WP_150403463.1">
    <property type="nucleotide sequence ID" value="NZ_VXLC01000008.1"/>
</dbReference>